<dbReference type="Proteomes" id="UP000887579">
    <property type="component" value="Unplaced"/>
</dbReference>
<name>A0AC34GAK9_9BILA</name>
<dbReference type="WBParaSite" id="ES5_v2.g26410.t1">
    <property type="protein sequence ID" value="ES5_v2.g26410.t1"/>
    <property type="gene ID" value="ES5_v2.g26410"/>
</dbReference>
<accession>A0AC34GAK9</accession>
<sequence>MDGSNDIELPGKDKSRQSLYDPAALPPIPPQQRKRRFKKAVRNHHGSIATAPSAAGSHGSSTIMKNSLTNIGMDESVYIFPENPMSQSLSASFFGSKTPFSSSKRKHEKQRIHRSASDYANLSWNLEMKTVK</sequence>
<evidence type="ECO:0000313" key="1">
    <source>
        <dbReference type="Proteomes" id="UP000887579"/>
    </source>
</evidence>
<reference evidence="2" key="1">
    <citation type="submission" date="2022-11" db="UniProtKB">
        <authorList>
            <consortium name="WormBaseParasite"/>
        </authorList>
    </citation>
    <scope>IDENTIFICATION</scope>
</reference>
<organism evidence="1 2">
    <name type="scientific">Panagrolaimus sp. ES5</name>
    <dbReference type="NCBI Taxonomy" id="591445"/>
    <lineage>
        <taxon>Eukaryota</taxon>
        <taxon>Metazoa</taxon>
        <taxon>Ecdysozoa</taxon>
        <taxon>Nematoda</taxon>
        <taxon>Chromadorea</taxon>
        <taxon>Rhabditida</taxon>
        <taxon>Tylenchina</taxon>
        <taxon>Panagrolaimomorpha</taxon>
        <taxon>Panagrolaimoidea</taxon>
        <taxon>Panagrolaimidae</taxon>
        <taxon>Panagrolaimus</taxon>
    </lineage>
</organism>
<protein>
    <submittedName>
        <fullName evidence="2">Uncharacterized protein</fullName>
    </submittedName>
</protein>
<evidence type="ECO:0000313" key="2">
    <source>
        <dbReference type="WBParaSite" id="ES5_v2.g26410.t1"/>
    </source>
</evidence>
<proteinExistence type="predicted"/>